<gene>
    <name evidence="3" type="ORF">SHERM_21711</name>
</gene>
<dbReference type="Proteomes" id="UP001153555">
    <property type="component" value="Unassembled WGS sequence"/>
</dbReference>
<reference evidence="3" key="1">
    <citation type="submission" date="2019-12" db="EMBL/GenBank/DDBJ databases">
        <authorList>
            <person name="Scholes J."/>
        </authorList>
    </citation>
    <scope>NUCLEOTIDE SEQUENCE</scope>
</reference>
<dbReference type="EMBL" id="CACSLK010024787">
    <property type="protein sequence ID" value="CAA0824811.1"/>
    <property type="molecule type" value="Genomic_DNA"/>
</dbReference>
<protein>
    <recommendedName>
        <fullName evidence="2">Myb/SANT-like domain-containing protein</fullName>
    </recommendedName>
</protein>
<feature type="region of interest" description="Disordered" evidence="1">
    <location>
        <begin position="149"/>
        <end position="170"/>
    </location>
</feature>
<proteinExistence type="predicted"/>
<name>A0A9N7RDS3_STRHE</name>
<organism evidence="3 4">
    <name type="scientific">Striga hermonthica</name>
    <name type="common">Purple witchweed</name>
    <name type="synonym">Buchnera hermonthica</name>
    <dbReference type="NCBI Taxonomy" id="68872"/>
    <lineage>
        <taxon>Eukaryota</taxon>
        <taxon>Viridiplantae</taxon>
        <taxon>Streptophyta</taxon>
        <taxon>Embryophyta</taxon>
        <taxon>Tracheophyta</taxon>
        <taxon>Spermatophyta</taxon>
        <taxon>Magnoliopsida</taxon>
        <taxon>eudicotyledons</taxon>
        <taxon>Gunneridae</taxon>
        <taxon>Pentapetalae</taxon>
        <taxon>asterids</taxon>
        <taxon>lamiids</taxon>
        <taxon>Lamiales</taxon>
        <taxon>Orobanchaceae</taxon>
        <taxon>Buchnereae</taxon>
        <taxon>Striga</taxon>
    </lineage>
</organism>
<dbReference type="Pfam" id="PF12776">
    <property type="entry name" value="Myb_DNA-bind_3"/>
    <property type="match status" value="1"/>
</dbReference>
<dbReference type="PANTHER" id="PTHR47584:SF14">
    <property type="entry name" value="L10-INTERACTING MYB DOMAIN-CONTAINING PROTEIN-LIKE"/>
    <property type="match status" value="1"/>
</dbReference>
<dbReference type="OrthoDB" id="1112085at2759"/>
<comment type="caution">
    <text evidence="3">The sequence shown here is derived from an EMBL/GenBank/DDBJ whole genome shotgun (WGS) entry which is preliminary data.</text>
</comment>
<sequence>MSTSAEDGLTQPKEGEAKLPPNNEARLISLMLDILGKCINQKFKTSNWMDIQKALNKVCGPQHHYEITQITSKHDRLKVKWHRFHNILHNTTGFSWNSETGKHTGGDEVWSHWFAVRPKDKEMKRMACVHYRELTTIFIENTQALRGAEPVCPSQRPTTQPQRVGGLASL</sequence>
<feature type="domain" description="Myb/SANT-like" evidence="2">
    <location>
        <begin position="23"/>
        <end position="112"/>
    </location>
</feature>
<dbReference type="InterPro" id="IPR045026">
    <property type="entry name" value="LIMYB"/>
</dbReference>
<feature type="region of interest" description="Disordered" evidence="1">
    <location>
        <begin position="1"/>
        <end position="21"/>
    </location>
</feature>
<keyword evidence="4" id="KW-1185">Reference proteome</keyword>
<dbReference type="AlphaFoldDB" id="A0A9N7RDS3"/>
<evidence type="ECO:0000259" key="2">
    <source>
        <dbReference type="Pfam" id="PF12776"/>
    </source>
</evidence>
<accession>A0A9N7RDS3</accession>
<evidence type="ECO:0000313" key="4">
    <source>
        <dbReference type="Proteomes" id="UP001153555"/>
    </source>
</evidence>
<evidence type="ECO:0000313" key="3">
    <source>
        <dbReference type="EMBL" id="CAA0824811.1"/>
    </source>
</evidence>
<evidence type="ECO:0000256" key="1">
    <source>
        <dbReference type="SAM" id="MobiDB-lite"/>
    </source>
</evidence>
<dbReference type="PANTHER" id="PTHR47584">
    <property type="match status" value="1"/>
</dbReference>
<dbReference type="InterPro" id="IPR024752">
    <property type="entry name" value="Myb/SANT-like_dom"/>
</dbReference>